<proteinExistence type="predicted"/>
<accession>S5TTN6</accession>
<name>S5TTN6_9BACT</name>
<dbReference type="AlphaFoldDB" id="S5TTN6"/>
<evidence type="ECO:0008006" key="2">
    <source>
        <dbReference type="Google" id="ProtNLM"/>
    </source>
</evidence>
<organism evidence="1">
    <name type="scientific">uncultured bacterium esnapd1.2</name>
    <dbReference type="NCBI Taxonomy" id="1366589"/>
    <lineage>
        <taxon>Bacteria</taxon>
        <taxon>environmental samples</taxon>
    </lineage>
</organism>
<reference evidence="1" key="1">
    <citation type="journal article" date="2013" name="Proc. Natl. Acad. Sci. U.S.A.">
        <title>Mapping gene clusters within arrayed metagenomic libraries to expand the structural diversity of biomedically relevant natural products.</title>
        <authorList>
            <person name="Owen J.G."/>
            <person name="Reddy B.V."/>
            <person name="Ternei M.A."/>
            <person name="Charlop-Powers Z."/>
            <person name="Calle P.Y."/>
            <person name="Kim J.H."/>
            <person name="Brady S.F."/>
        </authorList>
    </citation>
    <scope>NUCLEOTIDE SEQUENCE</scope>
</reference>
<sequence>MVRHAEPAGTFTRPGSKLVGVLSDPLSRVASMAIPHRVPIAHEPDYRTSHIGRYDDGQFFGSVTATMEQGSGGDDDWTRHKRWYAVLHRFDDDGAHTGSDIWFAGTSEDENASIDRADARLAEWLAALSGHVFDDIAIGLFQVEVDGHVFGLVDGSEDYDGEDHAEFLPDTLGFDPPWDGCYDT</sequence>
<dbReference type="EMBL" id="KF264538">
    <property type="protein sequence ID" value="AGS49276.1"/>
    <property type="molecule type" value="Genomic_DNA"/>
</dbReference>
<evidence type="ECO:0000313" key="1">
    <source>
        <dbReference type="EMBL" id="AGS49276.1"/>
    </source>
</evidence>
<protein>
    <recommendedName>
        <fullName evidence="2">Formate hydrogenlyase regulatory protein HycA</fullName>
    </recommendedName>
</protein>